<dbReference type="GO" id="GO:0046872">
    <property type="term" value="F:metal ion binding"/>
    <property type="evidence" value="ECO:0007669"/>
    <property type="project" value="UniProtKB-UniRule"/>
</dbReference>
<dbReference type="InterPro" id="IPR030400">
    <property type="entry name" value="Sedolisin_dom"/>
</dbReference>
<evidence type="ECO:0000256" key="8">
    <source>
        <dbReference type="ARBA" id="ARBA00022729"/>
    </source>
</evidence>
<feature type="region of interest" description="Disordered" evidence="16">
    <location>
        <begin position="173"/>
        <end position="201"/>
    </location>
</feature>
<comment type="subcellular location">
    <subcellularLocation>
        <location evidence="3">Secreted</location>
        <location evidence="3">Extracellular space</location>
    </subcellularLocation>
</comment>
<dbReference type="GO" id="GO:0005576">
    <property type="term" value="C:extracellular region"/>
    <property type="evidence" value="ECO:0007669"/>
    <property type="project" value="UniProtKB-SubCell"/>
</dbReference>
<feature type="binding site" evidence="15">
    <location>
        <position position="537"/>
    </location>
    <ligand>
        <name>Ca(2+)</name>
        <dbReference type="ChEBI" id="CHEBI:29108"/>
    </ligand>
</feature>
<feature type="active site" description="Charge relay system" evidence="15">
    <location>
        <position position="495"/>
    </location>
</feature>
<dbReference type="FunFam" id="3.40.50.200:FF:000015">
    <property type="entry name" value="Tripeptidyl peptidase A"/>
    <property type="match status" value="1"/>
</dbReference>
<dbReference type="CDD" id="cd11377">
    <property type="entry name" value="Pro-peptidase_S53"/>
    <property type="match status" value="1"/>
</dbReference>
<dbReference type="InterPro" id="IPR036852">
    <property type="entry name" value="Peptidase_S8/S53_dom_sf"/>
</dbReference>
<dbReference type="SUPFAM" id="SSF52743">
    <property type="entry name" value="Subtilisin-like"/>
    <property type="match status" value="1"/>
</dbReference>
<keyword evidence="10 15" id="KW-0720">Serine protease</keyword>
<dbReference type="EC" id="3.4.14.10" evidence="4"/>
<evidence type="ECO:0000313" key="20">
    <source>
        <dbReference type="Proteomes" id="UP000078544"/>
    </source>
</evidence>
<evidence type="ECO:0000256" key="14">
    <source>
        <dbReference type="ARBA" id="ARBA00023180"/>
    </source>
</evidence>
<gene>
    <name evidence="19" type="ORF">AAL_00750</name>
</gene>
<evidence type="ECO:0000256" key="13">
    <source>
        <dbReference type="ARBA" id="ARBA00023145"/>
    </source>
</evidence>
<keyword evidence="5" id="KW-0964">Secreted</keyword>
<dbReference type="Pfam" id="PF00082">
    <property type="entry name" value="Peptidase_S8"/>
    <property type="match status" value="1"/>
</dbReference>
<comment type="function">
    <text evidence="2">Secreted tripeptidyl-peptidase which degrades proteins at acidic pHs and is involved in virulence.</text>
</comment>
<dbReference type="PANTHER" id="PTHR14218:SF10">
    <property type="entry name" value="PEPTIDASE S53 DOMAIN-CONTAINING PROTEIN"/>
    <property type="match status" value="1"/>
</dbReference>
<evidence type="ECO:0000256" key="1">
    <source>
        <dbReference type="ARBA" id="ARBA00001910"/>
    </source>
</evidence>
<dbReference type="AlphaFoldDB" id="A0A166RQE1"/>
<dbReference type="Pfam" id="PF09286">
    <property type="entry name" value="Pro-kuma_activ"/>
    <property type="match status" value="1"/>
</dbReference>
<dbReference type="InterPro" id="IPR015366">
    <property type="entry name" value="S53_propep"/>
</dbReference>
<evidence type="ECO:0000256" key="6">
    <source>
        <dbReference type="ARBA" id="ARBA00022670"/>
    </source>
</evidence>
<evidence type="ECO:0000256" key="9">
    <source>
        <dbReference type="ARBA" id="ARBA00022801"/>
    </source>
</evidence>
<evidence type="ECO:0000256" key="17">
    <source>
        <dbReference type="SAM" id="SignalP"/>
    </source>
</evidence>
<organism evidence="19 20">
    <name type="scientific">Moelleriella libera RCEF 2490</name>
    <dbReference type="NCBI Taxonomy" id="1081109"/>
    <lineage>
        <taxon>Eukaryota</taxon>
        <taxon>Fungi</taxon>
        <taxon>Dikarya</taxon>
        <taxon>Ascomycota</taxon>
        <taxon>Pezizomycotina</taxon>
        <taxon>Sordariomycetes</taxon>
        <taxon>Hypocreomycetidae</taxon>
        <taxon>Hypocreales</taxon>
        <taxon>Clavicipitaceae</taxon>
        <taxon>Moelleriella</taxon>
    </lineage>
</organism>
<keyword evidence="8 17" id="KW-0732">Signal</keyword>
<feature type="binding site" evidence="15">
    <location>
        <position position="538"/>
    </location>
    <ligand>
        <name>Ca(2+)</name>
        <dbReference type="ChEBI" id="CHEBI:29108"/>
    </ligand>
</feature>
<keyword evidence="20" id="KW-1185">Reference proteome</keyword>
<sequence>MIFHAALCLWSALPASLAAAIPVVVEDLIRVPSEWTRLRPVDPSQLIRLSIVLETSGDELFADTLSQISSPGGARYGQYLSRSETASLVRPAKDAPQAVLQWLSSKDIPSGMVRDRRHIIDATMSIKAAEELLSGSYYFFQRDGRTAIGTLAYSVPSDIRQYITSIQPTTFFEPSGSSNAQSRGTNESDAQFQSSSESECDKFDTPACLRRLYKMNNDYSEPHRRSLLGVAGFNKQTAQHDQLDMFLDRFAKYAIGANFTTELVDNGTNPQGNNYPSGEGNLDVQITVAMAYKVPVRFYSTGGENHDFNPDLDISDPVNEYIEPWLQFATHLLELPDEALPQVMSISYGVNEQAVPRAYARKVCQLFGLLTIRGMSIIVASGNTGPGVSCQSNDGAKTSKFLPIFPATCPYVTAVGATEGKGPERAAIFSSGGFSEYWRRPVWQAEAVTRYIKLHGGRWEKFYNQEGRAFPDVAAQGVDYPFFNHDKIESGGGTSASAPVFAAMVSVINDMRMKKSEPPLGFLNPLLYIAASHAFTDISQGRSEGCQGGSFSGAPAPVISGAGWDAVEGWDPVTGLGTPRFDRLQKLAGL</sequence>
<keyword evidence="7 15" id="KW-0479">Metal-binding</keyword>
<feature type="binding site" evidence="15">
    <location>
        <position position="569"/>
    </location>
    <ligand>
        <name>Ca(2+)</name>
        <dbReference type="ChEBI" id="CHEBI:29108"/>
    </ligand>
</feature>
<keyword evidence="13" id="KW-0865">Zymogen</keyword>
<dbReference type="GO" id="GO:0008240">
    <property type="term" value="F:tripeptidyl-peptidase activity"/>
    <property type="evidence" value="ECO:0007669"/>
    <property type="project" value="UniProtKB-EC"/>
</dbReference>
<evidence type="ECO:0000256" key="3">
    <source>
        <dbReference type="ARBA" id="ARBA00004239"/>
    </source>
</evidence>
<dbReference type="Gene3D" id="3.40.50.200">
    <property type="entry name" value="Peptidase S8/S53 domain"/>
    <property type="match status" value="1"/>
</dbReference>
<dbReference type="PROSITE" id="PS51695">
    <property type="entry name" value="SEDOLISIN"/>
    <property type="match status" value="1"/>
</dbReference>
<keyword evidence="11 15" id="KW-0106">Calcium</keyword>
<evidence type="ECO:0000256" key="5">
    <source>
        <dbReference type="ARBA" id="ARBA00022525"/>
    </source>
</evidence>
<evidence type="ECO:0000313" key="19">
    <source>
        <dbReference type="EMBL" id="OAA33285.1"/>
    </source>
</evidence>
<protein>
    <recommendedName>
        <fullName evidence="4">tripeptidyl-peptidase II</fullName>
        <ecNumber evidence="4">3.4.14.10</ecNumber>
    </recommendedName>
</protein>
<dbReference type="CDD" id="cd04056">
    <property type="entry name" value="Peptidases_S53"/>
    <property type="match status" value="1"/>
</dbReference>
<evidence type="ECO:0000256" key="4">
    <source>
        <dbReference type="ARBA" id="ARBA00012462"/>
    </source>
</evidence>
<dbReference type="GO" id="GO:0006508">
    <property type="term" value="P:proteolysis"/>
    <property type="evidence" value="ECO:0007669"/>
    <property type="project" value="UniProtKB-KW"/>
</dbReference>
<evidence type="ECO:0000256" key="2">
    <source>
        <dbReference type="ARBA" id="ARBA00002451"/>
    </source>
</evidence>
<proteinExistence type="predicted"/>
<name>A0A166RQE1_9HYPO</name>
<dbReference type="InterPro" id="IPR000209">
    <property type="entry name" value="Peptidase_S8/S53_dom"/>
</dbReference>
<dbReference type="EMBL" id="AZGY01000001">
    <property type="protein sequence ID" value="OAA33285.1"/>
    <property type="molecule type" value="Genomic_DNA"/>
</dbReference>
<evidence type="ECO:0000256" key="11">
    <source>
        <dbReference type="ARBA" id="ARBA00022837"/>
    </source>
</evidence>
<feature type="active site" description="Charge relay system" evidence="15">
    <location>
        <position position="279"/>
    </location>
</feature>
<reference evidence="19 20" key="1">
    <citation type="journal article" date="2016" name="Genome Biol. Evol.">
        <title>Divergent and convergent evolution of fungal pathogenicity.</title>
        <authorList>
            <person name="Shang Y."/>
            <person name="Xiao G."/>
            <person name="Zheng P."/>
            <person name="Cen K."/>
            <person name="Zhan S."/>
            <person name="Wang C."/>
        </authorList>
    </citation>
    <scope>NUCLEOTIDE SEQUENCE [LARGE SCALE GENOMIC DNA]</scope>
    <source>
        <strain evidence="19 20">RCEF 2490</strain>
    </source>
</reference>
<dbReference type="SMART" id="SM00944">
    <property type="entry name" value="Pro-kuma_activ"/>
    <property type="match status" value="1"/>
</dbReference>
<feature type="chain" id="PRO_5007879193" description="tripeptidyl-peptidase II" evidence="17">
    <location>
        <begin position="19"/>
        <end position="590"/>
    </location>
</feature>
<keyword evidence="14" id="KW-0325">Glycoprotein</keyword>
<comment type="cofactor">
    <cofactor evidence="15">
        <name>Ca(2+)</name>
        <dbReference type="ChEBI" id="CHEBI:29108"/>
    </cofactor>
    <text evidence="15">Binds 1 Ca(2+) ion per subunit.</text>
</comment>
<feature type="signal peptide" evidence="17">
    <location>
        <begin position="1"/>
        <end position="18"/>
    </location>
</feature>
<comment type="caution">
    <text evidence="19">The sequence shown here is derived from an EMBL/GenBank/DDBJ whole genome shotgun (WGS) entry which is preliminary data.</text>
</comment>
<dbReference type="STRING" id="1081109.A0A166RQE1"/>
<evidence type="ECO:0000256" key="15">
    <source>
        <dbReference type="PROSITE-ProRule" id="PRU01032"/>
    </source>
</evidence>
<evidence type="ECO:0000259" key="18">
    <source>
        <dbReference type="PROSITE" id="PS51695"/>
    </source>
</evidence>
<evidence type="ECO:0000256" key="7">
    <source>
        <dbReference type="ARBA" id="ARBA00022723"/>
    </source>
</evidence>
<evidence type="ECO:0000256" key="12">
    <source>
        <dbReference type="ARBA" id="ARBA00023026"/>
    </source>
</evidence>
<dbReference type="PANTHER" id="PTHR14218">
    <property type="entry name" value="PROTEASE S8 TRIPEPTIDYL PEPTIDASE I CLN2"/>
    <property type="match status" value="1"/>
</dbReference>
<evidence type="ECO:0000256" key="10">
    <source>
        <dbReference type="ARBA" id="ARBA00022825"/>
    </source>
</evidence>
<feature type="domain" description="Peptidase S53" evidence="18">
    <location>
        <begin position="203"/>
        <end position="590"/>
    </location>
</feature>
<evidence type="ECO:0000256" key="16">
    <source>
        <dbReference type="SAM" id="MobiDB-lite"/>
    </source>
</evidence>
<keyword evidence="12" id="KW-0843">Virulence</keyword>
<feature type="binding site" evidence="15">
    <location>
        <position position="571"/>
    </location>
    <ligand>
        <name>Ca(2+)</name>
        <dbReference type="ChEBI" id="CHEBI:29108"/>
    </ligand>
</feature>
<dbReference type="InterPro" id="IPR050819">
    <property type="entry name" value="Tripeptidyl-peptidase_I"/>
</dbReference>
<comment type="catalytic activity">
    <reaction evidence="1">
        <text>Release of an N-terminal tripeptide from a polypeptide.</text>
        <dbReference type="EC" id="3.4.14.10"/>
    </reaction>
</comment>
<keyword evidence="9 15" id="KW-0378">Hydrolase</keyword>
<dbReference type="GO" id="GO:0004252">
    <property type="term" value="F:serine-type endopeptidase activity"/>
    <property type="evidence" value="ECO:0007669"/>
    <property type="project" value="UniProtKB-UniRule"/>
</dbReference>
<dbReference type="OrthoDB" id="409122at2759"/>
<feature type="active site" description="Charge relay system" evidence="15">
    <location>
        <position position="283"/>
    </location>
</feature>
<accession>A0A166RQE1</accession>
<dbReference type="Proteomes" id="UP000078544">
    <property type="component" value="Unassembled WGS sequence"/>
</dbReference>
<keyword evidence="6 15" id="KW-0645">Protease</keyword>
<dbReference type="SUPFAM" id="SSF54897">
    <property type="entry name" value="Protease propeptides/inhibitors"/>
    <property type="match status" value="1"/>
</dbReference>
<feature type="compositionally biased region" description="Polar residues" evidence="16">
    <location>
        <begin position="173"/>
        <end position="197"/>
    </location>
</feature>